<evidence type="ECO:0000313" key="3">
    <source>
        <dbReference type="EMBL" id="KAJ7780223.1"/>
    </source>
</evidence>
<gene>
    <name evidence="3" type="ORF">DFH07DRAFT_936133</name>
</gene>
<keyword evidence="1" id="KW-0175">Coiled coil</keyword>
<evidence type="ECO:0000256" key="1">
    <source>
        <dbReference type="SAM" id="Coils"/>
    </source>
</evidence>
<evidence type="ECO:0000313" key="4">
    <source>
        <dbReference type="Proteomes" id="UP001215280"/>
    </source>
</evidence>
<sequence>MVVTRKTPVAPVPTGSRTNSSQVLPRAAKAKTTSTLAESEPVVPRDSPAAKNAVSSQKPPTKSKHKNRHHNKVPKPSSGFLDQIVYFALFLLALYAFNTCPKDENLSNPVCRSLSQYRTHVLEPYVLPPIQKALSHPSVAPYVEKVDRLERETIRPIVLKTAKFSAPYAAKAKHVVWDGGVIPAYNAYVVPQWRAHVLPPWNKYVSPRIAAATPYALRTQRALENTAFVVHKTYTTQVQPVIVKTYVVVKPYAIKGYRTARPHAIALAGHAQKLGGVLAAKAGDARRQYVDPHVVRIWDKVLELSGAGPVSSPTEPAAPVPEESASTTEDSTTEAVVSETSVEAVVTPVEASESASSTPFTPAEEEIAATTPSSTPTPSEASSSVFETSSSSPSVPPPAETASTVPVVSASTETAETEVPVVGTLSVASVVVQSAHGKETLAAVEPGLSAASVAVQSAHGMESPVVEEILEDVKSLTEEPAAETLEPTPTLSAVTATPIDTEVPEPEAEEEDEMDDFMADLGLDIDEPEPEVVEDEVDDLTPAERHELQRREAEEQAEAKLRRTAEKRKDLEGRMAHSKETLSAMVKEKNKQLRKTLVGMRKAAVAKMDDPFSTIGGQLPALEKEGDKLLKGLEGYLKKDIKSNKGGDPVERTERWNKVVGKVEEKLQEKITAANDVIQQFHVELKGNEVNEGMAIIAEVKDMGAKAQADVGLELSWLADVTYNDWQIYHTLAQYGTDFQAEASEIQAGTHAHPPVDPFVPRFAKMQEELAAIVNVFIARIDTLKRQAQAAFAPAEDAPPVDSEGASPPADSDPEEPTVSILPIDTDADLPPPKAGDNIDPGQVVIGKSPQQVLEALRKVETPSHEEL</sequence>
<dbReference type="AlphaFoldDB" id="A0AAD7K813"/>
<feature type="compositionally biased region" description="Low complexity" evidence="2">
    <location>
        <begin position="791"/>
        <end position="800"/>
    </location>
</feature>
<accession>A0AAD7K813</accession>
<evidence type="ECO:0000256" key="2">
    <source>
        <dbReference type="SAM" id="MobiDB-lite"/>
    </source>
</evidence>
<feature type="coiled-coil region" evidence="1">
    <location>
        <begin position="543"/>
        <end position="574"/>
    </location>
</feature>
<reference evidence="3" key="1">
    <citation type="submission" date="2023-03" db="EMBL/GenBank/DDBJ databases">
        <title>Massive genome expansion in bonnet fungi (Mycena s.s.) driven by repeated elements and novel gene families across ecological guilds.</title>
        <authorList>
            <consortium name="Lawrence Berkeley National Laboratory"/>
            <person name="Harder C.B."/>
            <person name="Miyauchi S."/>
            <person name="Viragh M."/>
            <person name="Kuo A."/>
            <person name="Thoen E."/>
            <person name="Andreopoulos B."/>
            <person name="Lu D."/>
            <person name="Skrede I."/>
            <person name="Drula E."/>
            <person name="Henrissat B."/>
            <person name="Morin E."/>
            <person name="Kohler A."/>
            <person name="Barry K."/>
            <person name="LaButti K."/>
            <person name="Morin E."/>
            <person name="Salamov A."/>
            <person name="Lipzen A."/>
            <person name="Mereny Z."/>
            <person name="Hegedus B."/>
            <person name="Baldrian P."/>
            <person name="Stursova M."/>
            <person name="Weitz H."/>
            <person name="Taylor A."/>
            <person name="Grigoriev I.V."/>
            <person name="Nagy L.G."/>
            <person name="Martin F."/>
            <person name="Kauserud H."/>
        </authorList>
    </citation>
    <scope>NUCLEOTIDE SEQUENCE</scope>
    <source>
        <strain evidence="3">CBHHK188m</strain>
    </source>
</reference>
<feature type="region of interest" description="Disordered" evidence="2">
    <location>
        <begin position="1"/>
        <end position="76"/>
    </location>
</feature>
<feature type="compositionally biased region" description="Basic residues" evidence="2">
    <location>
        <begin position="61"/>
        <end position="73"/>
    </location>
</feature>
<dbReference type="EMBL" id="JARJLG010000006">
    <property type="protein sequence ID" value="KAJ7780223.1"/>
    <property type="molecule type" value="Genomic_DNA"/>
</dbReference>
<feature type="region of interest" description="Disordered" evidence="2">
    <location>
        <begin position="791"/>
        <end position="844"/>
    </location>
</feature>
<dbReference type="Proteomes" id="UP001215280">
    <property type="component" value="Unassembled WGS sequence"/>
</dbReference>
<feature type="compositionally biased region" description="Low complexity" evidence="2">
    <location>
        <begin position="368"/>
        <end position="393"/>
    </location>
</feature>
<feature type="compositionally biased region" description="Low complexity" evidence="2">
    <location>
        <begin position="322"/>
        <end position="358"/>
    </location>
</feature>
<name>A0AAD7K813_9AGAR</name>
<protein>
    <submittedName>
        <fullName evidence="3">Uncharacterized protein</fullName>
    </submittedName>
</protein>
<keyword evidence="4" id="KW-1185">Reference proteome</keyword>
<feature type="region of interest" description="Disordered" evidence="2">
    <location>
        <begin position="306"/>
        <end position="417"/>
    </location>
</feature>
<comment type="caution">
    <text evidence="3">The sequence shown here is derived from an EMBL/GenBank/DDBJ whole genome shotgun (WGS) entry which is preliminary data.</text>
</comment>
<proteinExistence type="predicted"/>
<organism evidence="3 4">
    <name type="scientific">Mycena maculata</name>
    <dbReference type="NCBI Taxonomy" id="230809"/>
    <lineage>
        <taxon>Eukaryota</taxon>
        <taxon>Fungi</taxon>
        <taxon>Dikarya</taxon>
        <taxon>Basidiomycota</taxon>
        <taxon>Agaricomycotina</taxon>
        <taxon>Agaricomycetes</taxon>
        <taxon>Agaricomycetidae</taxon>
        <taxon>Agaricales</taxon>
        <taxon>Marasmiineae</taxon>
        <taxon>Mycenaceae</taxon>
        <taxon>Mycena</taxon>
    </lineage>
</organism>